<dbReference type="InterPro" id="IPR014327">
    <property type="entry name" value="RNA_pol_sigma70_bacteroid"/>
</dbReference>
<dbReference type="RefSeq" id="WP_104712343.1">
    <property type="nucleotide sequence ID" value="NZ_PTRA01000001.1"/>
</dbReference>
<sequence>MNSTSRRSPLRTSPAKPKVSTSQLFERFIQNADATAFSDLYHRYHKRLLVYATKILNSSELAEEVVLDVFMHFWQHRSRLQIHTSFESYLFRSVRNLAFDYLKHYRHELHLHEITPEVANSLPLSEDRIADQYDYQIVSHFIESHISALPKRCRLIFRMSREEGLMYREIAEKLNLSIKTVEAQMGRALKMLRSAYEQQFQAV</sequence>
<keyword evidence="3" id="KW-0731">Sigma factor</keyword>
<dbReference type="Proteomes" id="UP000239590">
    <property type="component" value="Unassembled WGS sequence"/>
</dbReference>
<dbReference type="GO" id="GO:0003677">
    <property type="term" value="F:DNA binding"/>
    <property type="evidence" value="ECO:0007669"/>
    <property type="project" value="InterPro"/>
</dbReference>
<dbReference type="InterPro" id="IPR039425">
    <property type="entry name" value="RNA_pol_sigma-70-like"/>
</dbReference>
<dbReference type="InterPro" id="IPR007627">
    <property type="entry name" value="RNA_pol_sigma70_r2"/>
</dbReference>
<dbReference type="GO" id="GO:0006352">
    <property type="term" value="P:DNA-templated transcription initiation"/>
    <property type="evidence" value="ECO:0007669"/>
    <property type="project" value="InterPro"/>
</dbReference>
<dbReference type="InterPro" id="IPR013324">
    <property type="entry name" value="RNA_pol_sigma_r3/r4-like"/>
</dbReference>
<keyword evidence="8" id="KW-1185">Reference proteome</keyword>
<evidence type="ECO:0000256" key="1">
    <source>
        <dbReference type="ARBA" id="ARBA00010641"/>
    </source>
</evidence>
<dbReference type="SUPFAM" id="SSF88659">
    <property type="entry name" value="Sigma3 and sigma4 domains of RNA polymerase sigma factors"/>
    <property type="match status" value="1"/>
</dbReference>
<keyword evidence="2" id="KW-0805">Transcription regulation</keyword>
<comment type="similarity">
    <text evidence="1">Belongs to the sigma-70 factor family. ECF subfamily.</text>
</comment>
<evidence type="ECO:0000313" key="8">
    <source>
        <dbReference type="Proteomes" id="UP000239590"/>
    </source>
</evidence>
<dbReference type="NCBIfam" id="TIGR02937">
    <property type="entry name" value="sigma70-ECF"/>
    <property type="match status" value="1"/>
</dbReference>
<dbReference type="EMBL" id="PTRA01000001">
    <property type="protein sequence ID" value="PQA60254.1"/>
    <property type="molecule type" value="Genomic_DNA"/>
</dbReference>
<name>A0A2S7IRC5_9BACT</name>
<proteinExistence type="inferred from homology"/>
<feature type="domain" description="RNA polymerase sigma factor 70 region 4 type 2" evidence="6">
    <location>
        <begin position="146"/>
        <end position="192"/>
    </location>
</feature>
<dbReference type="InterPro" id="IPR014284">
    <property type="entry name" value="RNA_pol_sigma-70_dom"/>
</dbReference>
<dbReference type="AlphaFoldDB" id="A0A2S7IRC5"/>
<comment type="caution">
    <text evidence="7">The sequence shown here is derived from an EMBL/GenBank/DDBJ whole genome shotgun (WGS) entry which is preliminary data.</text>
</comment>
<evidence type="ECO:0000259" key="5">
    <source>
        <dbReference type="Pfam" id="PF04542"/>
    </source>
</evidence>
<evidence type="ECO:0000256" key="3">
    <source>
        <dbReference type="ARBA" id="ARBA00023082"/>
    </source>
</evidence>
<dbReference type="InterPro" id="IPR013249">
    <property type="entry name" value="RNA_pol_sigma70_r4_t2"/>
</dbReference>
<keyword evidence="4" id="KW-0804">Transcription</keyword>
<dbReference type="InterPro" id="IPR036388">
    <property type="entry name" value="WH-like_DNA-bd_sf"/>
</dbReference>
<reference evidence="8" key="1">
    <citation type="submission" date="2018-02" db="EMBL/GenBank/DDBJ databases">
        <title>Genome sequencing of Solimonas sp. HR-BB.</title>
        <authorList>
            <person name="Lee Y."/>
            <person name="Jeon C.O."/>
        </authorList>
    </citation>
    <scope>NUCLEOTIDE SEQUENCE [LARGE SCALE GENOMIC DNA]</scope>
    <source>
        <strain evidence="8">HR-U</strain>
    </source>
</reference>
<evidence type="ECO:0000259" key="6">
    <source>
        <dbReference type="Pfam" id="PF08281"/>
    </source>
</evidence>
<dbReference type="Pfam" id="PF04542">
    <property type="entry name" value="Sigma70_r2"/>
    <property type="match status" value="1"/>
</dbReference>
<dbReference type="Pfam" id="PF08281">
    <property type="entry name" value="Sigma70_r4_2"/>
    <property type="match status" value="1"/>
</dbReference>
<dbReference type="PANTHER" id="PTHR43133:SF46">
    <property type="entry name" value="RNA POLYMERASE SIGMA-70 FACTOR ECF SUBFAMILY"/>
    <property type="match status" value="1"/>
</dbReference>
<accession>A0A2S7IRC5</accession>
<dbReference type="PANTHER" id="PTHR43133">
    <property type="entry name" value="RNA POLYMERASE ECF-TYPE SIGMA FACTO"/>
    <property type="match status" value="1"/>
</dbReference>
<dbReference type="GO" id="GO:0016987">
    <property type="term" value="F:sigma factor activity"/>
    <property type="evidence" value="ECO:0007669"/>
    <property type="project" value="UniProtKB-KW"/>
</dbReference>
<dbReference type="NCBIfam" id="TIGR02985">
    <property type="entry name" value="Sig70_bacteroi1"/>
    <property type="match status" value="1"/>
</dbReference>
<dbReference type="InterPro" id="IPR013325">
    <property type="entry name" value="RNA_pol_sigma_r2"/>
</dbReference>
<organism evidence="7 8">
    <name type="scientific">Siphonobacter curvatus</name>
    <dbReference type="NCBI Taxonomy" id="2094562"/>
    <lineage>
        <taxon>Bacteria</taxon>
        <taxon>Pseudomonadati</taxon>
        <taxon>Bacteroidota</taxon>
        <taxon>Cytophagia</taxon>
        <taxon>Cytophagales</taxon>
        <taxon>Cytophagaceae</taxon>
        <taxon>Siphonobacter</taxon>
    </lineage>
</organism>
<evidence type="ECO:0000313" key="7">
    <source>
        <dbReference type="EMBL" id="PQA60254.1"/>
    </source>
</evidence>
<dbReference type="Gene3D" id="1.10.10.10">
    <property type="entry name" value="Winged helix-like DNA-binding domain superfamily/Winged helix DNA-binding domain"/>
    <property type="match status" value="1"/>
</dbReference>
<evidence type="ECO:0000256" key="2">
    <source>
        <dbReference type="ARBA" id="ARBA00023015"/>
    </source>
</evidence>
<gene>
    <name evidence="7" type="ORF">C5O19_11740</name>
</gene>
<feature type="domain" description="RNA polymerase sigma-70 region 2" evidence="5">
    <location>
        <begin position="40"/>
        <end position="105"/>
    </location>
</feature>
<dbReference type="Gene3D" id="1.10.1740.10">
    <property type="match status" value="1"/>
</dbReference>
<dbReference type="OrthoDB" id="1524077at2"/>
<protein>
    <submittedName>
        <fullName evidence="7">RNA polymerase sigma-70 factor</fullName>
    </submittedName>
</protein>
<dbReference type="SUPFAM" id="SSF88946">
    <property type="entry name" value="Sigma2 domain of RNA polymerase sigma factors"/>
    <property type="match status" value="1"/>
</dbReference>
<evidence type="ECO:0000256" key="4">
    <source>
        <dbReference type="ARBA" id="ARBA00023163"/>
    </source>
</evidence>